<protein>
    <submittedName>
        <fullName evidence="4">Apolipoprotein L2</fullName>
    </submittedName>
</protein>
<dbReference type="GO" id="GO:0016020">
    <property type="term" value="C:membrane"/>
    <property type="evidence" value="ECO:0007669"/>
    <property type="project" value="TreeGrafter"/>
</dbReference>
<dbReference type="InterPro" id="IPR008405">
    <property type="entry name" value="ApoL"/>
</dbReference>
<dbReference type="PANTHER" id="PTHR14096:SF27">
    <property type="entry name" value="APOLIPOPROTEIN L2"/>
    <property type="match status" value="1"/>
</dbReference>
<dbReference type="GO" id="GO:0042157">
    <property type="term" value="P:lipoprotein metabolic process"/>
    <property type="evidence" value="ECO:0007669"/>
    <property type="project" value="InterPro"/>
</dbReference>
<gene>
    <name evidence="4" type="primary">LOC103208297</name>
</gene>
<keyword evidence="2" id="KW-0175">Coiled coil</keyword>
<dbReference type="RefSeq" id="XP_007952176.1">
    <property type="nucleotide sequence ID" value="XM_007953985.1"/>
</dbReference>
<dbReference type="Proteomes" id="UP000694850">
    <property type="component" value="Unplaced"/>
</dbReference>
<keyword evidence="3" id="KW-1185">Reference proteome</keyword>
<dbReference type="Pfam" id="PF05461">
    <property type="entry name" value="ApoL"/>
    <property type="match status" value="1"/>
</dbReference>
<accession>A0A8B7B0K7</accession>
<proteinExistence type="inferred from homology"/>
<organism evidence="3 4">
    <name type="scientific">Orycteropus afer afer</name>
    <dbReference type="NCBI Taxonomy" id="1230840"/>
    <lineage>
        <taxon>Eukaryota</taxon>
        <taxon>Metazoa</taxon>
        <taxon>Chordata</taxon>
        <taxon>Craniata</taxon>
        <taxon>Vertebrata</taxon>
        <taxon>Euteleostomi</taxon>
        <taxon>Mammalia</taxon>
        <taxon>Eutheria</taxon>
        <taxon>Afrotheria</taxon>
        <taxon>Tubulidentata</taxon>
        <taxon>Orycteropodidae</taxon>
        <taxon>Orycteropus</taxon>
    </lineage>
</organism>
<name>A0A8B7B0K7_ORYAF</name>
<dbReference type="GeneID" id="103208297"/>
<dbReference type="GO" id="GO:0005576">
    <property type="term" value="C:extracellular region"/>
    <property type="evidence" value="ECO:0007669"/>
    <property type="project" value="InterPro"/>
</dbReference>
<evidence type="ECO:0000256" key="1">
    <source>
        <dbReference type="ARBA" id="ARBA00010090"/>
    </source>
</evidence>
<evidence type="ECO:0000313" key="3">
    <source>
        <dbReference type="Proteomes" id="UP000694850"/>
    </source>
</evidence>
<feature type="coiled-coil region" evidence="2">
    <location>
        <begin position="288"/>
        <end position="322"/>
    </location>
</feature>
<sequence>MGAIKSQDFIDIVTEYVRDTVSPLELQMLLADDKIWERFVAEAHLSRNEAVVLHEALDKDTLPKILLFRDMFLKKFPLMKRKLEVRIRKLHALEDKVDKTHRDCTIATVVANTTSVVSGILTILGLSLAPVTAGVSLGLTAAGVGLGITAAVTSVSARIVDTLTSLFAKAIGTKLALPDANITEEVVKDLCQNTSELSFITKKCSRIYQLIQKYVSVAKQAKVNRNLLYVDLMTTGNISVSRGTQVQKAFGGAALTLTKGAQVMVVFSASCLLMDVMQLVTESVHLHKGAKSESANELRQQAAELERKLKELTQIHKILREGQELSQIYGVCSRDAQLPPEQSRSKARCHQCGRILSEGEENTMQLSIKEFGISVAK</sequence>
<dbReference type="OrthoDB" id="6363454at2759"/>
<dbReference type="AlphaFoldDB" id="A0A8B7B0K7"/>
<evidence type="ECO:0000313" key="4">
    <source>
        <dbReference type="RefSeq" id="XP_007952176.1"/>
    </source>
</evidence>
<dbReference type="GO" id="GO:0006869">
    <property type="term" value="P:lipid transport"/>
    <property type="evidence" value="ECO:0007669"/>
    <property type="project" value="InterPro"/>
</dbReference>
<comment type="similarity">
    <text evidence="1">Belongs to the apolipoprotein L family.</text>
</comment>
<dbReference type="GO" id="GO:0008289">
    <property type="term" value="F:lipid binding"/>
    <property type="evidence" value="ECO:0007669"/>
    <property type="project" value="InterPro"/>
</dbReference>
<reference evidence="4" key="1">
    <citation type="submission" date="2025-08" db="UniProtKB">
        <authorList>
            <consortium name="RefSeq"/>
        </authorList>
    </citation>
    <scope>IDENTIFICATION</scope>
</reference>
<dbReference type="PANTHER" id="PTHR14096">
    <property type="entry name" value="APOLIPOPROTEIN L"/>
    <property type="match status" value="1"/>
</dbReference>
<evidence type="ECO:0000256" key="2">
    <source>
        <dbReference type="SAM" id="Coils"/>
    </source>
</evidence>